<keyword evidence="4 8" id="KW-0028">Amino-acid biosynthesis</keyword>
<dbReference type="Pfam" id="PF02811">
    <property type="entry name" value="PHP"/>
    <property type="match status" value="1"/>
</dbReference>
<proteinExistence type="inferred from homology"/>
<evidence type="ECO:0000256" key="7">
    <source>
        <dbReference type="ARBA" id="ARBA00049158"/>
    </source>
</evidence>
<dbReference type="Gene3D" id="3.20.20.140">
    <property type="entry name" value="Metal-dependent hydrolases"/>
    <property type="match status" value="1"/>
</dbReference>
<dbReference type="InterPro" id="IPR004013">
    <property type="entry name" value="PHP_dom"/>
</dbReference>
<keyword evidence="11" id="KW-1185">Reference proteome</keyword>
<dbReference type="GO" id="GO:0000105">
    <property type="term" value="P:L-histidine biosynthetic process"/>
    <property type="evidence" value="ECO:0007669"/>
    <property type="project" value="UniProtKB-UniRule"/>
</dbReference>
<dbReference type="Proteomes" id="UP000294902">
    <property type="component" value="Unassembled WGS sequence"/>
</dbReference>
<evidence type="ECO:0000256" key="4">
    <source>
        <dbReference type="ARBA" id="ARBA00022605"/>
    </source>
</evidence>
<evidence type="ECO:0000256" key="6">
    <source>
        <dbReference type="ARBA" id="ARBA00023102"/>
    </source>
</evidence>
<dbReference type="InterPro" id="IPR016195">
    <property type="entry name" value="Pol/histidinol_Pase-like"/>
</dbReference>
<dbReference type="AlphaFoldDB" id="A0A4R3MQL9"/>
<keyword evidence="5 8" id="KW-0378">Hydrolase</keyword>
<keyword evidence="6 8" id="KW-0368">Histidine biosynthesis</keyword>
<dbReference type="UniPathway" id="UPA00031">
    <property type="reaction ID" value="UER00013"/>
</dbReference>
<gene>
    <name evidence="10" type="ORF">EDC18_102202</name>
</gene>
<feature type="domain" description="Polymerase/histidinol phosphatase N-terminal" evidence="9">
    <location>
        <begin position="4"/>
        <end position="86"/>
    </location>
</feature>
<sequence length="267" mass="31033">MFYSDYHVHTHFSGDSKTLPEDTIKKAIDLGVKKLCITDHYDADYPTEDIIFTFDISDYFHTLESLQDKYKKDIHILIGIELGLQPHLKDYYDKIINNHPFDFIIGSSHLVDGIDPYLRAYYKNKSEHTAYGRYLESIIENIDAFSGFQVYGHLDYIVRYGPYDNKLISHSNYTDIIDALLLKLIHNHKGIEINTSGIRYGLGNPHPNVEIIKRYKELGGEIITIGSDAHIPDHLCSKFNEVYDILKSHGYKYYTVFEKQKPEFIKL</sequence>
<dbReference type="OrthoDB" id="9775255at2"/>
<organism evidence="10 11">
    <name type="scientific">Natranaerovirga pectinivora</name>
    <dbReference type="NCBI Taxonomy" id="682400"/>
    <lineage>
        <taxon>Bacteria</taxon>
        <taxon>Bacillati</taxon>
        <taxon>Bacillota</taxon>
        <taxon>Clostridia</taxon>
        <taxon>Lachnospirales</taxon>
        <taxon>Natranaerovirgaceae</taxon>
        <taxon>Natranaerovirga</taxon>
    </lineage>
</organism>
<dbReference type="GO" id="GO:0005737">
    <property type="term" value="C:cytoplasm"/>
    <property type="evidence" value="ECO:0007669"/>
    <property type="project" value="TreeGrafter"/>
</dbReference>
<dbReference type="InterPro" id="IPR003141">
    <property type="entry name" value="Pol/His_phosphatase_N"/>
</dbReference>
<evidence type="ECO:0000259" key="9">
    <source>
        <dbReference type="SMART" id="SM00481"/>
    </source>
</evidence>
<comment type="similarity">
    <text evidence="2 8">Belongs to the PHP hydrolase family. HisK subfamily.</text>
</comment>
<dbReference type="EMBL" id="SMAL01000002">
    <property type="protein sequence ID" value="TCT16186.1"/>
    <property type="molecule type" value="Genomic_DNA"/>
</dbReference>
<comment type="pathway">
    <text evidence="1 8">Amino-acid biosynthesis; L-histidine biosynthesis; L-histidine from 5-phospho-alpha-D-ribose 1-diphosphate: step 8/9.</text>
</comment>
<dbReference type="SMART" id="SM00481">
    <property type="entry name" value="POLIIIAc"/>
    <property type="match status" value="1"/>
</dbReference>
<dbReference type="RefSeq" id="WP_132250390.1">
    <property type="nucleotide sequence ID" value="NZ_SMAL01000002.1"/>
</dbReference>
<reference evidence="10 11" key="1">
    <citation type="submission" date="2019-03" db="EMBL/GenBank/DDBJ databases">
        <title>Genomic Encyclopedia of Type Strains, Phase IV (KMG-IV): sequencing the most valuable type-strain genomes for metagenomic binning, comparative biology and taxonomic classification.</title>
        <authorList>
            <person name="Goeker M."/>
        </authorList>
    </citation>
    <scope>NUCLEOTIDE SEQUENCE [LARGE SCALE GENOMIC DNA]</scope>
    <source>
        <strain evidence="10 11">DSM 24629</strain>
    </source>
</reference>
<evidence type="ECO:0000313" key="10">
    <source>
        <dbReference type="EMBL" id="TCT16186.1"/>
    </source>
</evidence>
<evidence type="ECO:0000256" key="8">
    <source>
        <dbReference type="RuleBase" id="RU366003"/>
    </source>
</evidence>
<accession>A0A4R3MQL9</accession>
<protein>
    <recommendedName>
        <fullName evidence="3 8">Histidinol-phosphatase</fullName>
        <shortName evidence="8">HolPase</shortName>
        <ecNumber evidence="3 8">3.1.3.15</ecNumber>
    </recommendedName>
</protein>
<dbReference type="NCBIfam" id="TIGR01856">
    <property type="entry name" value="hisJ_fam"/>
    <property type="match status" value="1"/>
</dbReference>
<dbReference type="EC" id="3.1.3.15" evidence="3 8"/>
<comment type="catalytic activity">
    <reaction evidence="7 8">
        <text>L-histidinol phosphate + H2O = L-histidinol + phosphate</text>
        <dbReference type="Rhea" id="RHEA:14465"/>
        <dbReference type="ChEBI" id="CHEBI:15377"/>
        <dbReference type="ChEBI" id="CHEBI:43474"/>
        <dbReference type="ChEBI" id="CHEBI:57699"/>
        <dbReference type="ChEBI" id="CHEBI:57980"/>
        <dbReference type="EC" id="3.1.3.15"/>
    </reaction>
</comment>
<evidence type="ECO:0000313" key="11">
    <source>
        <dbReference type="Proteomes" id="UP000294902"/>
    </source>
</evidence>
<dbReference type="InterPro" id="IPR010140">
    <property type="entry name" value="Histidinol_P_phosphatase_HisJ"/>
</dbReference>
<dbReference type="PANTHER" id="PTHR21039:SF0">
    <property type="entry name" value="HISTIDINOL-PHOSPHATASE"/>
    <property type="match status" value="1"/>
</dbReference>
<evidence type="ECO:0000256" key="5">
    <source>
        <dbReference type="ARBA" id="ARBA00022801"/>
    </source>
</evidence>
<dbReference type="SUPFAM" id="SSF89550">
    <property type="entry name" value="PHP domain-like"/>
    <property type="match status" value="1"/>
</dbReference>
<comment type="caution">
    <text evidence="10">The sequence shown here is derived from an EMBL/GenBank/DDBJ whole genome shotgun (WGS) entry which is preliminary data.</text>
</comment>
<evidence type="ECO:0000256" key="1">
    <source>
        <dbReference type="ARBA" id="ARBA00004970"/>
    </source>
</evidence>
<name>A0A4R3MQL9_9FIRM</name>
<dbReference type="GO" id="GO:0004401">
    <property type="term" value="F:histidinol-phosphatase activity"/>
    <property type="evidence" value="ECO:0007669"/>
    <property type="project" value="UniProtKB-UniRule"/>
</dbReference>
<dbReference type="PANTHER" id="PTHR21039">
    <property type="entry name" value="HISTIDINOL PHOSPHATASE-RELATED"/>
    <property type="match status" value="1"/>
</dbReference>
<evidence type="ECO:0000256" key="2">
    <source>
        <dbReference type="ARBA" id="ARBA00009152"/>
    </source>
</evidence>
<evidence type="ECO:0000256" key="3">
    <source>
        <dbReference type="ARBA" id="ARBA00013085"/>
    </source>
</evidence>